<comment type="similarity">
    <text evidence="1">Belongs to the peptidase C1 family.</text>
</comment>
<dbReference type="Gene3D" id="3.90.70.10">
    <property type="entry name" value="Cysteine proteinases"/>
    <property type="match status" value="1"/>
</dbReference>
<gene>
    <name evidence="9" type="ORF">GE061_014035</name>
</gene>
<dbReference type="InterPro" id="IPR000169">
    <property type="entry name" value="Pept_cys_AS"/>
</dbReference>
<dbReference type="Proteomes" id="UP000466442">
    <property type="component" value="Linkage Group LG5"/>
</dbReference>
<dbReference type="AlphaFoldDB" id="A0A8S9XPQ1"/>
<sequence length="395" mass="42868">MDLTQNRIFGVAALVFSQCELNPLQVSTLSVGTRAQVFPGDKSFSDDRYVITVFYRFSTSSPQRNKMKVLLVGLATLALAHAGSYSILDVENIINTVNNADASWTAGHNFHPGTPLHYFKRLMGVKKVANGPALPQVSYSGIDLPETFDARKQWPKCPTISHVLDQGDCGSCWAVGGASAFADRYCIASNGTFKAPLSAEQLLSCCSACGSGCDGGEPDQAWQYFVSTGLVTGGDYHSGRGCQPYALESCEHHVKGPLPNCSKLPTPDTPSCESKCTNKKYKIPFKKDHKKAKTAYTLSSVKAAQEDILKYGSIEAAFTVYADFLAYKSGVYHHVTGDELGGHAVRVLGWGTENGTPYWLVANSWNKAWGDKGLFKIRRGTDECGFEDDLVAGRI</sequence>
<dbReference type="FunFam" id="3.90.70.10:FF:000031">
    <property type="entry name" value="Cathepsin B"/>
    <property type="match status" value="1"/>
</dbReference>
<dbReference type="SMART" id="SM00645">
    <property type="entry name" value="Pept_C1"/>
    <property type="match status" value="1"/>
</dbReference>
<keyword evidence="4" id="KW-0378">Hydrolase</keyword>
<dbReference type="CDD" id="cd02620">
    <property type="entry name" value="Peptidase_C1A_CathepsinB"/>
    <property type="match status" value="1"/>
</dbReference>
<dbReference type="PROSITE" id="PS00639">
    <property type="entry name" value="THIOL_PROTEASE_HIS"/>
    <property type="match status" value="1"/>
</dbReference>
<dbReference type="InterPro" id="IPR000668">
    <property type="entry name" value="Peptidase_C1A_C"/>
</dbReference>
<keyword evidence="5" id="KW-0788">Thiol protease</keyword>
<dbReference type="InterPro" id="IPR025661">
    <property type="entry name" value="Pept_asp_AS"/>
</dbReference>
<evidence type="ECO:0000256" key="1">
    <source>
        <dbReference type="ARBA" id="ARBA00008455"/>
    </source>
</evidence>
<evidence type="ECO:0000259" key="8">
    <source>
        <dbReference type="SMART" id="SM00645"/>
    </source>
</evidence>
<reference evidence="9" key="1">
    <citation type="journal article" date="2021" name="Mol. Ecol. Resour.">
        <title>Apolygus lucorum genome provides insights into omnivorousness and mesophyll feeding.</title>
        <authorList>
            <person name="Liu Y."/>
            <person name="Liu H."/>
            <person name="Wang H."/>
            <person name="Huang T."/>
            <person name="Liu B."/>
            <person name="Yang B."/>
            <person name="Yin L."/>
            <person name="Li B."/>
            <person name="Zhang Y."/>
            <person name="Zhang S."/>
            <person name="Jiang F."/>
            <person name="Zhang X."/>
            <person name="Ren Y."/>
            <person name="Wang B."/>
            <person name="Wang S."/>
            <person name="Lu Y."/>
            <person name="Wu K."/>
            <person name="Fan W."/>
            <person name="Wang G."/>
        </authorList>
    </citation>
    <scope>NUCLEOTIDE SEQUENCE</scope>
    <source>
        <strain evidence="9">12Hb</strain>
    </source>
</reference>
<keyword evidence="10" id="KW-1185">Reference proteome</keyword>
<dbReference type="Pfam" id="PF00112">
    <property type="entry name" value="Peptidase_C1"/>
    <property type="match status" value="1"/>
</dbReference>
<evidence type="ECO:0000256" key="2">
    <source>
        <dbReference type="ARBA" id="ARBA00022670"/>
    </source>
</evidence>
<dbReference type="InterPro" id="IPR025660">
    <property type="entry name" value="Pept_his_AS"/>
</dbReference>
<dbReference type="EMBL" id="WIXP02000005">
    <property type="protein sequence ID" value="KAF6210923.1"/>
    <property type="molecule type" value="Genomic_DNA"/>
</dbReference>
<evidence type="ECO:0000256" key="7">
    <source>
        <dbReference type="ARBA" id="ARBA00023157"/>
    </source>
</evidence>
<evidence type="ECO:0000256" key="3">
    <source>
        <dbReference type="ARBA" id="ARBA00022729"/>
    </source>
</evidence>
<protein>
    <recommendedName>
        <fullName evidence="8">Peptidase C1A papain C-terminal domain-containing protein</fullName>
    </recommendedName>
</protein>
<dbReference type="Pfam" id="PF08127">
    <property type="entry name" value="Propeptide_C1"/>
    <property type="match status" value="1"/>
</dbReference>
<dbReference type="PROSITE" id="PS00139">
    <property type="entry name" value="THIOL_PROTEASE_CYS"/>
    <property type="match status" value="1"/>
</dbReference>
<keyword evidence="3" id="KW-0732">Signal</keyword>
<dbReference type="InterPro" id="IPR013128">
    <property type="entry name" value="Peptidase_C1A"/>
</dbReference>
<evidence type="ECO:0000256" key="6">
    <source>
        <dbReference type="ARBA" id="ARBA00023145"/>
    </source>
</evidence>
<dbReference type="GO" id="GO:0004197">
    <property type="term" value="F:cysteine-type endopeptidase activity"/>
    <property type="evidence" value="ECO:0007669"/>
    <property type="project" value="InterPro"/>
</dbReference>
<evidence type="ECO:0000256" key="5">
    <source>
        <dbReference type="ARBA" id="ARBA00022807"/>
    </source>
</evidence>
<dbReference type="OrthoDB" id="640249at2759"/>
<keyword evidence="2" id="KW-0645">Protease</keyword>
<evidence type="ECO:0000256" key="4">
    <source>
        <dbReference type="ARBA" id="ARBA00022801"/>
    </source>
</evidence>
<evidence type="ECO:0000313" key="10">
    <source>
        <dbReference type="Proteomes" id="UP000466442"/>
    </source>
</evidence>
<dbReference type="PRINTS" id="PR00705">
    <property type="entry name" value="PAPAIN"/>
</dbReference>
<dbReference type="PROSITE" id="PS00640">
    <property type="entry name" value="THIOL_PROTEASE_ASN"/>
    <property type="match status" value="1"/>
</dbReference>
<keyword evidence="6" id="KW-0865">Zymogen</keyword>
<name>A0A8S9XPQ1_APOLU</name>
<accession>A0A8S9XPQ1</accession>
<dbReference type="InterPro" id="IPR012599">
    <property type="entry name" value="Propeptide_C1A"/>
</dbReference>
<proteinExistence type="inferred from homology"/>
<comment type="caution">
    <text evidence="9">The sequence shown here is derived from an EMBL/GenBank/DDBJ whole genome shotgun (WGS) entry which is preliminary data.</text>
</comment>
<keyword evidence="7" id="KW-1015">Disulfide bond</keyword>
<dbReference type="GO" id="GO:0006508">
    <property type="term" value="P:proteolysis"/>
    <property type="evidence" value="ECO:0007669"/>
    <property type="project" value="UniProtKB-KW"/>
</dbReference>
<organism evidence="9 10">
    <name type="scientific">Apolygus lucorum</name>
    <name type="common">Small green plant bug</name>
    <name type="synonym">Lygocoris lucorum</name>
    <dbReference type="NCBI Taxonomy" id="248454"/>
    <lineage>
        <taxon>Eukaryota</taxon>
        <taxon>Metazoa</taxon>
        <taxon>Ecdysozoa</taxon>
        <taxon>Arthropoda</taxon>
        <taxon>Hexapoda</taxon>
        <taxon>Insecta</taxon>
        <taxon>Pterygota</taxon>
        <taxon>Neoptera</taxon>
        <taxon>Paraneoptera</taxon>
        <taxon>Hemiptera</taxon>
        <taxon>Heteroptera</taxon>
        <taxon>Panheteroptera</taxon>
        <taxon>Cimicomorpha</taxon>
        <taxon>Miridae</taxon>
        <taxon>Mirini</taxon>
        <taxon>Apolygus</taxon>
    </lineage>
</organism>
<evidence type="ECO:0000313" key="9">
    <source>
        <dbReference type="EMBL" id="KAF6210923.1"/>
    </source>
</evidence>
<dbReference type="InterPro" id="IPR038765">
    <property type="entry name" value="Papain-like_cys_pep_sf"/>
</dbReference>
<dbReference type="PANTHER" id="PTHR12411">
    <property type="entry name" value="CYSTEINE PROTEASE FAMILY C1-RELATED"/>
    <property type="match status" value="1"/>
</dbReference>
<dbReference type="SUPFAM" id="SSF54001">
    <property type="entry name" value="Cysteine proteinases"/>
    <property type="match status" value="1"/>
</dbReference>
<feature type="domain" description="Peptidase C1A papain C-terminal" evidence="8">
    <location>
        <begin position="144"/>
        <end position="394"/>
    </location>
</feature>